<reference evidence="1" key="1">
    <citation type="submission" date="2021-01" db="EMBL/GenBank/DDBJ databases">
        <title>Complete genome sequence of Clostridiales bacterium R-7.</title>
        <authorList>
            <person name="Mahoney-Kurpe S.C."/>
            <person name="Palevich N."/>
            <person name="Koike S."/>
            <person name="Moon C.D."/>
            <person name="Attwood G.T."/>
        </authorList>
    </citation>
    <scope>NUCLEOTIDE SEQUENCE</scope>
    <source>
        <strain evidence="1">R-7</strain>
    </source>
</reference>
<keyword evidence="2" id="KW-1185">Reference proteome</keyword>
<evidence type="ECO:0000313" key="1">
    <source>
        <dbReference type="EMBL" id="QUC66721.1"/>
    </source>
</evidence>
<evidence type="ECO:0000313" key="2">
    <source>
        <dbReference type="Proteomes" id="UP000682782"/>
    </source>
</evidence>
<dbReference type="EMBL" id="CP068393">
    <property type="protein sequence ID" value="QUC66721.1"/>
    <property type="molecule type" value="Genomic_DNA"/>
</dbReference>
<accession>A0AC61N4Y6</accession>
<organism evidence="1 2">
    <name type="scientific">Aristaeella hokkaidonensis</name>
    <dbReference type="NCBI Taxonomy" id="3046382"/>
    <lineage>
        <taxon>Bacteria</taxon>
        <taxon>Bacillati</taxon>
        <taxon>Bacillota</taxon>
        <taxon>Clostridia</taxon>
        <taxon>Eubacteriales</taxon>
        <taxon>Aristaeellaceae</taxon>
        <taxon>Aristaeella</taxon>
    </lineage>
</organism>
<name>A0AC61N4Y6_9FIRM</name>
<proteinExistence type="predicted"/>
<protein>
    <submittedName>
        <fullName evidence="1">Uncharacterized protein</fullName>
    </submittedName>
</protein>
<gene>
    <name evidence="1" type="ORF">JYE49_12820</name>
</gene>
<dbReference type="Proteomes" id="UP000682782">
    <property type="component" value="Chromosome"/>
</dbReference>
<sequence length="173" mass="20127">MYVYCLFCVTQRCKVIAQLMEIRGANRAFSPQIIRKQRKQGENIERCFDLLPGYVFIYSDERLTDYRMFYGIDGVVRRVGKQDDGYELKGPDLDFAMGLLGKNGIVRTMKVCRIGDEVTLEDPLFNSCQGQVTEIDYRKERAKVEFMFDQNSCSTWIALEDVKHLHIIRGEQT</sequence>